<gene>
    <name evidence="1" type="ORF">M378DRAFT_656843</name>
</gene>
<evidence type="ECO:0000313" key="2">
    <source>
        <dbReference type="Proteomes" id="UP000054549"/>
    </source>
</evidence>
<dbReference type="EMBL" id="KN818256">
    <property type="protein sequence ID" value="KIL63743.1"/>
    <property type="molecule type" value="Genomic_DNA"/>
</dbReference>
<organism evidence="1 2">
    <name type="scientific">Amanita muscaria (strain Koide BX008)</name>
    <dbReference type="NCBI Taxonomy" id="946122"/>
    <lineage>
        <taxon>Eukaryota</taxon>
        <taxon>Fungi</taxon>
        <taxon>Dikarya</taxon>
        <taxon>Basidiomycota</taxon>
        <taxon>Agaricomycotina</taxon>
        <taxon>Agaricomycetes</taxon>
        <taxon>Agaricomycetidae</taxon>
        <taxon>Agaricales</taxon>
        <taxon>Pluteineae</taxon>
        <taxon>Amanitaceae</taxon>
        <taxon>Amanita</taxon>
    </lineage>
</organism>
<evidence type="ECO:0000313" key="1">
    <source>
        <dbReference type="EMBL" id="KIL63743.1"/>
    </source>
</evidence>
<dbReference type="AlphaFoldDB" id="A0A0C2X4U3"/>
<proteinExistence type="predicted"/>
<dbReference type="HOGENOM" id="CLU_065384_0_0_1"/>
<accession>A0A0C2X4U3</accession>
<protein>
    <submittedName>
        <fullName evidence="1">Uncharacterized protein</fullName>
    </submittedName>
</protein>
<keyword evidence="2" id="KW-1185">Reference proteome</keyword>
<reference evidence="1 2" key="1">
    <citation type="submission" date="2014-04" db="EMBL/GenBank/DDBJ databases">
        <title>Evolutionary Origins and Diversification of the Mycorrhizal Mutualists.</title>
        <authorList>
            <consortium name="DOE Joint Genome Institute"/>
            <consortium name="Mycorrhizal Genomics Consortium"/>
            <person name="Kohler A."/>
            <person name="Kuo A."/>
            <person name="Nagy L.G."/>
            <person name="Floudas D."/>
            <person name="Copeland A."/>
            <person name="Barry K.W."/>
            <person name="Cichocki N."/>
            <person name="Veneault-Fourrey C."/>
            <person name="LaButti K."/>
            <person name="Lindquist E.A."/>
            <person name="Lipzen A."/>
            <person name="Lundell T."/>
            <person name="Morin E."/>
            <person name="Murat C."/>
            <person name="Riley R."/>
            <person name="Ohm R."/>
            <person name="Sun H."/>
            <person name="Tunlid A."/>
            <person name="Henrissat B."/>
            <person name="Grigoriev I.V."/>
            <person name="Hibbett D.S."/>
            <person name="Martin F."/>
        </authorList>
    </citation>
    <scope>NUCLEOTIDE SEQUENCE [LARGE SCALE GENOMIC DNA]</scope>
    <source>
        <strain evidence="1 2">Koide BX008</strain>
    </source>
</reference>
<dbReference type="OrthoDB" id="3262196at2759"/>
<dbReference type="InParanoid" id="A0A0C2X4U3"/>
<dbReference type="Proteomes" id="UP000054549">
    <property type="component" value="Unassembled WGS sequence"/>
</dbReference>
<sequence length="272" mass="31172">MSPFALLDELYLEILRQQRDQEFLKTFLALLVGRTSIKELHLHKDDTTLMNVSVKELHIKLRRMRALLKFEPFIDVYHKSFLDFLQDLSRSGQYHVSKQGGLKRYLELIVDSVIRHISMAIEQPNCHEACHLSPQFTFVVNTYPSNIVLPVEDWQEALKPLLHLQDKLLNTPKLRPCHITQVMRDLQLHLVILQGGRNAAAQVPDSNMNESVTKQSLTLVTEAGQNTPEEDLDRCFSGLLSCLLKTDSVTAARVRSITNAQRLIDLIDLVNR</sequence>
<name>A0A0C2X4U3_AMAMK</name>